<reference evidence="4" key="1">
    <citation type="submission" date="2023-06" db="EMBL/GenBank/DDBJ databases">
        <authorList>
            <consortium name="Lawrence Berkeley National Laboratory"/>
            <person name="Ahrendt S."/>
            <person name="Sahu N."/>
            <person name="Indic B."/>
            <person name="Wong-Bajracharya J."/>
            <person name="Merenyi Z."/>
            <person name="Ke H.-M."/>
            <person name="Monk M."/>
            <person name="Kocsube S."/>
            <person name="Drula E."/>
            <person name="Lipzen A."/>
            <person name="Balint B."/>
            <person name="Henrissat B."/>
            <person name="Andreopoulos B."/>
            <person name="Martin F.M."/>
            <person name="Harder C.B."/>
            <person name="Rigling D."/>
            <person name="Ford K.L."/>
            <person name="Foster G.D."/>
            <person name="Pangilinan J."/>
            <person name="Papanicolaou A."/>
            <person name="Barry K."/>
            <person name="LaButti K."/>
            <person name="Viragh M."/>
            <person name="Koriabine M."/>
            <person name="Yan M."/>
            <person name="Riley R."/>
            <person name="Champramary S."/>
            <person name="Plett K.L."/>
            <person name="Tsai I.J."/>
            <person name="Slot J."/>
            <person name="Sipos G."/>
            <person name="Plett J."/>
            <person name="Nagy L.G."/>
            <person name="Grigoriev I.V."/>
        </authorList>
    </citation>
    <scope>NUCLEOTIDE SEQUENCE</scope>
    <source>
        <strain evidence="4">FPL87.14</strain>
    </source>
</reference>
<dbReference type="Proteomes" id="UP001175226">
    <property type="component" value="Unassembled WGS sequence"/>
</dbReference>
<dbReference type="GO" id="GO:0008270">
    <property type="term" value="F:zinc ion binding"/>
    <property type="evidence" value="ECO:0007669"/>
    <property type="project" value="UniProtKB-KW"/>
</dbReference>
<dbReference type="InterPro" id="IPR000571">
    <property type="entry name" value="Znf_CCCH"/>
</dbReference>
<evidence type="ECO:0000256" key="1">
    <source>
        <dbReference type="PROSITE-ProRule" id="PRU00723"/>
    </source>
</evidence>
<feature type="compositionally biased region" description="Basic residues" evidence="2">
    <location>
        <begin position="192"/>
        <end position="203"/>
    </location>
</feature>
<keyword evidence="1" id="KW-0479">Metal-binding</keyword>
<dbReference type="AlphaFoldDB" id="A0AA39MY04"/>
<dbReference type="PROSITE" id="PS50103">
    <property type="entry name" value="ZF_C3H1"/>
    <property type="match status" value="1"/>
</dbReference>
<protein>
    <recommendedName>
        <fullName evidence="3">C3H1-type domain-containing protein</fullName>
    </recommendedName>
</protein>
<sequence length="306" mass="36595">MSTTNSTVCPLFLQGKCRLGTRCRKQHTGGTSETQNTTPNNVENNGARRRGRASKKSVPQNATSSDQRALPIVDAQPSPSASKVPQDCNVKGRIPCPGQSIQGERCRLAHNPEVSDVEIRTNVPIDLKPRRNVHNPAVQKIVDLQKRVETERLRLLEPDGMHDKELEMEQTRLAGEQNKQEGRKRHEEARRKEGRQRKAQQRRRKEELEHQREEEARRYTEETRRKREEEQRKREEEQRRREEEARQQLEEARRRREEERQQEEERRQRNEEQRKREEEQRQREEEEARRRQEEARRRRVEEHDVG</sequence>
<dbReference type="EMBL" id="JAUEPT010000006">
    <property type="protein sequence ID" value="KAK0451126.1"/>
    <property type="molecule type" value="Genomic_DNA"/>
</dbReference>
<evidence type="ECO:0000259" key="3">
    <source>
        <dbReference type="PROSITE" id="PS50103"/>
    </source>
</evidence>
<evidence type="ECO:0000313" key="5">
    <source>
        <dbReference type="Proteomes" id="UP001175226"/>
    </source>
</evidence>
<keyword evidence="5" id="KW-1185">Reference proteome</keyword>
<proteinExistence type="predicted"/>
<keyword evidence="1" id="KW-0863">Zinc-finger</keyword>
<organism evidence="4 5">
    <name type="scientific">Armillaria borealis</name>
    <dbReference type="NCBI Taxonomy" id="47425"/>
    <lineage>
        <taxon>Eukaryota</taxon>
        <taxon>Fungi</taxon>
        <taxon>Dikarya</taxon>
        <taxon>Basidiomycota</taxon>
        <taxon>Agaricomycotina</taxon>
        <taxon>Agaricomycetes</taxon>
        <taxon>Agaricomycetidae</taxon>
        <taxon>Agaricales</taxon>
        <taxon>Marasmiineae</taxon>
        <taxon>Physalacriaceae</taxon>
        <taxon>Armillaria</taxon>
    </lineage>
</organism>
<evidence type="ECO:0000256" key="2">
    <source>
        <dbReference type="SAM" id="MobiDB-lite"/>
    </source>
</evidence>
<dbReference type="PANTHER" id="PTHR46156:SF1">
    <property type="entry name" value="ZINC FINGER CCCH DOMAIN-CONTAINING PROTEIN 3"/>
    <property type="match status" value="1"/>
</dbReference>
<dbReference type="PANTHER" id="PTHR46156">
    <property type="entry name" value="CCCH ZINGC FINGER"/>
    <property type="match status" value="1"/>
</dbReference>
<feature type="region of interest" description="Disordered" evidence="2">
    <location>
        <begin position="171"/>
        <end position="288"/>
    </location>
</feature>
<keyword evidence="1" id="KW-0862">Zinc</keyword>
<comment type="caution">
    <text evidence="4">The sequence shown here is derived from an EMBL/GenBank/DDBJ whole genome shotgun (WGS) entry which is preliminary data.</text>
</comment>
<feature type="compositionally biased region" description="Basic and acidic residues" evidence="2">
    <location>
        <begin position="204"/>
        <end position="288"/>
    </location>
</feature>
<feature type="compositionally biased region" description="Polar residues" evidence="2">
    <location>
        <begin position="28"/>
        <end position="44"/>
    </location>
</feature>
<feature type="zinc finger region" description="C3H1-type" evidence="1">
    <location>
        <begin position="3"/>
        <end position="30"/>
    </location>
</feature>
<gene>
    <name evidence="4" type="ORF">EV421DRAFT_1213273</name>
</gene>
<accession>A0AA39MY04</accession>
<feature type="region of interest" description="Disordered" evidence="2">
    <location>
        <begin position="24"/>
        <end position="86"/>
    </location>
</feature>
<feature type="compositionally biased region" description="Polar residues" evidence="2">
    <location>
        <begin position="57"/>
        <end position="67"/>
    </location>
</feature>
<feature type="compositionally biased region" description="Basic and acidic residues" evidence="2">
    <location>
        <begin position="178"/>
        <end position="191"/>
    </location>
</feature>
<evidence type="ECO:0000313" key="4">
    <source>
        <dbReference type="EMBL" id="KAK0451126.1"/>
    </source>
</evidence>
<dbReference type="GO" id="GO:0005634">
    <property type="term" value="C:nucleus"/>
    <property type="evidence" value="ECO:0007669"/>
    <property type="project" value="TreeGrafter"/>
</dbReference>
<feature type="domain" description="C3H1-type" evidence="3">
    <location>
        <begin position="3"/>
        <end position="30"/>
    </location>
</feature>
<name>A0AA39MY04_9AGAR</name>